<accession>A0A845UBT6</accession>
<gene>
    <name evidence="2" type="ORF">GL267_11470</name>
</gene>
<comment type="caution">
    <text evidence="2">The sequence shown here is derived from an EMBL/GenBank/DDBJ whole genome shotgun (WGS) entry which is preliminary data.</text>
</comment>
<dbReference type="EMBL" id="WNJL01000037">
    <property type="protein sequence ID" value="NDU43227.1"/>
    <property type="molecule type" value="Genomic_DNA"/>
</dbReference>
<protein>
    <submittedName>
        <fullName evidence="2">Peptidase C39</fullName>
    </submittedName>
</protein>
<feature type="domain" description="Peptidase C39" evidence="1">
    <location>
        <begin position="43"/>
        <end position="173"/>
    </location>
</feature>
<dbReference type="InterPro" id="IPR005074">
    <property type="entry name" value="Peptidase_C39"/>
</dbReference>
<dbReference type="GO" id="GO:0016020">
    <property type="term" value="C:membrane"/>
    <property type="evidence" value="ECO:0007669"/>
    <property type="project" value="InterPro"/>
</dbReference>
<reference evidence="2" key="1">
    <citation type="submission" date="2019-11" db="EMBL/GenBank/DDBJ databases">
        <title>Acidithiobacillus ferrianus sp. nov.: a facultatively anaerobic and extremely acidophilic chemolithoautotroph.</title>
        <authorList>
            <person name="Norris P.R."/>
            <person name="Falagan C."/>
            <person name="Moya-Beltran A."/>
            <person name="Castro M."/>
            <person name="Quatrini R."/>
            <person name="Johnson D.B."/>
        </authorList>
    </citation>
    <scope>NUCLEOTIDE SEQUENCE [LARGE SCALE GENOMIC DNA]</scope>
    <source>
        <strain evidence="2">MG</strain>
    </source>
</reference>
<evidence type="ECO:0000259" key="1">
    <source>
        <dbReference type="PROSITE" id="PS50990"/>
    </source>
</evidence>
<dbReference type="GO" id="GO:0005524">
    <property type="term" value="F:ATP binding"/>
    <property type="evidence" value="ECO:0007669"/>
    <property type="project" value="InterPro"/>
</dbReference>
<evidence type="ECO:0000313" key="2">
    <source>
        <dbReference type="EMBL" id="NDU43227.1"/>
    </source>
</evidence>
<dbReference type="PROSITE" id="PS50990">
    <property type="entry name" value="PEPTIDASE_C39"/>
    <property type="match status" value="1"/>
</dbReference>
<dbReference type="Pfam" id="PF03412">
    <property type="entry name" value="Peptidase_C39"/>
    <property type="match status" value="1"/>
</dbReference>
<dbReference type="RefSeq" id="WP_163098449.1">
    <property type="nucleotide sequence ID" value="NZ_CP127523.1"/>
</dbReference>
<proteinExistence type="predicted"/>
<organism evidence="2">
    <name type="scientific">Acidithiobacillus ferrianus</name>
    <dbReference type="NCBI Taxonomy" id="2678518"/>
    <lineage>
        <taxon>Bacteria</taxon>
        <taxon>Pseudomonadati</taxon>
        <taxon>Pseudomonadota</taxon>
        <taxon>Acidithiobacillia</taxon>
        <taxon>Acidithiobacillales</taxon>
        <taxon>Acidithiobacillaceae</taxon>
        <taxon>Acidithiobacillus</taxon>
    </lineage>
</organism>
<dbReference type="AlphaFoldDB" id="A0A845UBT6"/>
<sequence>MVFYASPTYSADIGFGNVIPGAGVVHLSMHSMKGMHFIHVVRQEDDFSCGAASLATILKYGFNLPVTEDSVMKGLFHISDPAVVRKIGFSLLDLKNYVDNIGLKGQGYEINVEQLQHVNIPVIVLLNLGGYKHFVVVEKVTAAQVYMADPMLGNRIMGIKEFKKDWNGIVFAIFGKNYDPHNVLLTPSEPPSALRVLRGQLPVLKVPVVHFGFNQASHF</sequence>
<dbReference type="CDD" id="cd02423">
    <property type="entry name" value="Peptidase_C39G"/>
    <property type="match status" value="1"/>
</dbReference>
<dbReference type="Gene3D" id="3.90.70.10">
    <property type="entry name" value="Cysteine proteinases"/>
    <property type="match status" value="1"/>
</dbReference>
<name>A0A845UBT6_9PROT</name>
<dbReference type="GO" id="GO:0006508">
    <property type="term" value="P:proteolysis"/>
    <property type="evidence" value="ECO:0007669"/>
    <property type="project" value="InterPro"/>
</dbReference>
<dbReference type="GO" id="GO:0008233">
    <property type="term" value="F:peptidase activity"/>
    <property type="evidence" value="ECO:0007669"/>
    <property type="project" value="InterPro"/>
</dbReference>